<reference evidence="1" key="1">
    <citation type="journal article" date="2020" name="New Phytol.">
        <title>Comparative genomics reveals dynamic genome evolution in host specialist ectomycorrhizal fungi.</title>
        <authorList>
            <person name="Lofgren L.A."/>
            <person name="Nguyen N.H."/>
            <person name="Vilgalys R."/>
            <person name="Ruytinx J."/>
            <person name="Liao H.L."/>
            <person name="Branco S."/>
            <person name="Kuo A."/>
            <person name="LaButti K."/>
            <person name="Lipzen A."/>
            <person name="Andreopoulos W."/>
            <person name="Pangilinan J."/>
            <person name="Riley R."/>
            <person name="Hundley H."/>
            <person name="Na H."/>
            <person name="Barry K."/>
            <person name="Grigoriev I.V."/>
            <person name="Stajich J.E."/>
            <person name="Kennedy P.G."/>
        </authorList>
    </citation>
    <scope>NUCLEOTIDE SEQUENCE</scope>
    <source>
        <strain evidence="1">DOB743</strain>
    </source>
</reference>
<gene>
    <name evidence="1" type="ORF">EV702DRAFT_329642</name>
</gene>
<protein>
    <submittedName>
        <fullName evidence="1">Uncharacterized protein</fullName>
    </submittedName>
</protein>
<comment type="caution">
    <text evidence="1">The sequence shown here is derived from an EMBL/GenBank/DDBJ whole genome shotgun (WGS) entry which is preliminary data.</text>
</comment>
<name>A0A9P6ZTU7_9AGAM</name>
<proteinExistence type="predicted"/>
<keyword evidence="2" id="KW-1185">Reference proteome</keyword>
<dbReference type="Proteomes" id="UP000714275">
    <property type="component" value="Unassembled WGS sequence"/>
</dbReference>
<evidence type="ECO:0000313" key="1">
    <source>
        <dbReference type="EMBL" id="KAG1776665.1"/>
    </source>
</evidence>
<sequence length="185" mass="20955">MQYSKSGAVDPVPRKCHYPLSTTNPKLRSLCVSILMTFVVHCVQLLMQDPTDPSTFPPPFSPAIPTTVLSSNHTARSQVFSPQSRRGQYSGFLEVSKLEIDVWKKEWHNAYLTVLRNLAKCSFRTPQNILSKPRATFVTCSSQTSWTRGVRSKHYRALLQFTHDGGHVLREELTRTLRSFSEEGG</sequence>
<organism evidence="1 2">
    <name type="scientific">Suillus placidus</name>
    <dbReference type="NCBI Taxonomy" id="48579"/>
    <lineage>
        <taxon>Eukaryota</taxon>
        <taxon>Fungi</taxon>
        <taxon>Dikarya</taxon>
        <taxon>Basidiomycota</taxon>
        <taxon>Agaricomycotina</taxon>
        <taxon>Agaricomycetes</taxon>
        <taxon>Agaricomycetidae</taxon>
        <taxon>Boletales</taxon>
        <taxon>Suillineae</taxon>
        <taxon>Suillaceae</taxon>
        <taxon>Suillus</taxon>
    </lineage>
</organism>
<accession>A0A9P6ZTU7</accession>
<dbReference type="AlphaFoldDB" id="A0A9P6ZTU7"/>
<evidence type="ECO:0000313" key="2">
    <source>
        <dbReference type="Proteomes" id="UP000714275"/>
    </source>
</evidence>
<dbReference type="EMBL" id="JABBWD010000025">
    <property type="protein sequence ID" value="KAG1776665.1"/>
    <property type="molecule type" value="Genomic_DNA"/>
</dbReference>
<dbReference type="OrthoDB" id="10647099at2759"/>